<organism evidence="1 2">
    <name type="scientific">Limnospira platensis NIES-46</name>
    <dbReference type="NCBI Taxonomy" id="1236695"/>
    <lineage>
        <taxon>Bacteria</taxon>
        <taxon>Bacillati</taxon>
        <taxon>Cyanobacteriota</taxon>
        <taxon>Cyanophyceae</taxon>
        <taxon>Oscillatoriophycideae</taxon>
        <taxon>Oscillatoriales</taxon>
        <taxon>Sirenicapillariaceae</taxon>
        <taxon>Limnospira</taxon>
    </lineage>
</organism>
<dbReference type="Pfam" id="PF18855">
    <property type="entry name" value="baeRF_family11"/>
    <property type="match status" value="1"/>
</dbReference>
<accession>A0A5M3T985</accession>
<name>A0A5M3T985_LIMPL</name>
<dbReference type="InterPro" id="IPR041638">
    <property type="entry name" value="BaeRF_family11"/>
</dbReference>
<comment type="caution">
    <text evidence="1">The sequence shown here is derived from an EMBL/GenBank/DDBJ whole genome shotgun (WGS) entry which is preliminary data.</text>
</comment>
<proteinExistence type="predicted"/>
<reference evidence="1 2" key="1">
    <citation type="journal article" date="2019" name="J Genomics">
        <title>The Draft Genome of a Hydrogen-producing Cyanobacterium, Arthrospira platensis NIES-46.</title>
        <authorList>
            <person name="Suzuki S."/>
            <person name="Yamaguchi H."/>
            <person name="Kawachi M."/>
        </authorList>
    </citation>
    <scope>NUCLEOTIDE SEQUENCE [LARGE SCALE GENOMIC DNA]</scope>
    <source>
        <strain evidence="1 2">NIES-46</strain>
    </source>
</reference>
<evidence type="ECO:0000313" key="2">
    <source>
        <dbReference type="Proteomes" id="UP000326169"/>
    </source>
</evidence>
<sequence>MLHIDIPTQADIEALLHSRGSARVSIYLPTTPITIENQGDRIALKNLVTEATNQLAEHNKGEVAAIEEMLLDLIDDDEFWKYQANSLAIFATPEYLRTFRLPNRLEPIVEVSDRFYLKRLLRAVTVPQSAFVLALAQNSVRVVEVSADMPAFEVKVDSLPESAASAAGKTSIKDRSPSGRIQGSEGMKVRLTQYARKIDQALRDLLGGRETPLIIAATEPLLSIYRQVQSYPHLANSAITTNPEAMSDAELATAAREILDELFRQELADIQALFNQRTNENRTTTDISQAARAATYGAVHKLLVDIDDAKPGTIDDDGVISFAEGPCAMSYNIIDEIAGRALLTGARVLGVRRDDIPGGGSLAAIMRYPF</sequence>
<evidence type="ECO:0000313" key="1">
    <source>
        <dbReference type="EMBL" id="GCE94985.1"/>
    </source>
</evidence>
<protein>
    <submittedName>
        <fullName evidence="1">Uncharacterized protein</fullName>
    </submittedName>
</protein>
<dbReference type="EMBL" id="BIMW01000117">
    <property type="protein sequence ID" value="GCE94985.1"/>
    <property type="molecule type" value="Genomic_DNA"/>
</dbReference>
<gene>
    <name evidence="1" type="ORF">NIES46_30460</name>
</gene>
<keyword evidence="2" id="KW-1185">Reference proteome</keyword>
<dbReference type="GeneID" id="301683852"/>
<dbReference type="Proteomes" id="UP000326169">
    <property type="component" value="Unassembled WGS sequence"/>
</dbReference>
<dbReference type="RefSeq" id="WP_006617630.1">
    <property type="nucleotide sequence ID" value="NZ_BIMW01000117.1"/>
</dbReference>